<dbReference type="GO" id="GO:0016758">
    <property type="term" value="F:hexosyltransferase activity"/>
    <property type="evidence" value="ECO:0007669"/>
    <property type="project" value="UniProtKB-ARBA"/>
</dbReference>
<dbReference type="Pfam" id="PF00535">
    <property type="entry name" value="Glycos_transf_2"/>
    <property type="match status" value="1"/>
</dbReference>
<comment type="caution">
    <text evidence="2">The sequence shown here is derived from an EMBL/GenBank/DDBJ whole genome shotgun (WGS) entry which is preliminary data.</text>
</comment>
<evidence type="ECO:0000259" key="1">
    <source>
        <dbReference type="Pfam" id="PF00535"/>
    </source>
</evidence>
<name>A0A926IHH4_9FIRM</name>
<dbReference type="SUPFAM" id="SSF53448">
    <property type="entry name" value="Nucleotide-diphospho-sugar transferases"/>
    <property type="match status" value="1"/>
</dbReference>
<evidence type="ECO:0000313" key="2">
    <source>
        <dbReference type="EMBL" id="MBC8590682.1"/>
    </source>
</evidence>
<dbReference type="Gene3D" id="3.90.550.10">
    <property type="entry name" value="Spore Coat Polysaccharide Biosynthesis Protein SpsA, Chain A"/>
    <property type="match status" value="1"/>
</dbReference>
<dbReference type="Proteomes" id="UP000601522">
    <property type="component" value="Unassembled WGS sequence"/>
</dbReference>
<proteinExistence type="predicted"/>
<dbReference type="PANTHER" id="PTHR22916">
    <property type="entry name" value="GLYCOSYLTRANSFERASE"/>
    <property type="match status" value="1"/>
</dbReference>
<accession>A0A926IHH4</accession>
<dbReference type="InterPro" id="IPR029044">
    <property type="entry name" value="Nucleotide-diphossugar_trans"/>
</dbReference>
<dbReference type="EMBL" id="JACRTK010000002">
    <property type="protein sequence ID" value="MBC8590682.1"/>
    <property type="molecule type" value="Genomic_DNA"/>
</dbReference>
<organism evidence="2 3">
    <name type="scientific">Wansuia hejianensis</name>
    <dbReference type="NCBI Taxonomy" id="2763667"/>
    <lineage>
        <taxon>Bacteria</taxon>
        <taxon>Bacillati</taxon>
        <taxon>Bacillota</taxon>
        <taxon>Clostridia</taxon>
        <taxon>Lachnospirales</taxon>
        <taxon>Lachnospiraceae</taxon>
        <taxon>Wansuia</taxon>
    </lineage>
</organism>
<reference evidence="2 3" key="1">
    <citation type="submission" date="2020-08" db="EMBL/GenBank/DDBJ databases">
        <title>Genome public.</title>
        <authorList>
            <person name="Liu C."/>
            <person name="Sun Q."/>
        </authorList>
    </citation>
    <scope>NUCLEOTIDE SEQUENCE [LARGE SCALE GENOMIC DNA]</scope>
    <source>
        <strain evidence="2 3">NSJ-26</strain>
    </source>
</reference>
<gene>
    <name evidence="2" type="ORF">H8689_05990</name>
</gene>
<keyword evidence="3" id="KW-1185">Reference proteome</keyword>
<evidence type="ECO:0000313" key="3">
    <source>
        <dbReference type="Proteomes" id="UP000601522"/>
    </source>
</evidence>
<sequence>MSSVNKSLHGFLKRKFKTNIITPDNAVSVITCTNQTNSIDTIINNFNRQDYPKKELIIIINNNDEIVLKDWKNRVKNLDNINVYKISEKISLGKCLNLGVSKAKYGIISKFDDDDYYGPNYLSEVVRCFDFTRAKLIGKGCTFVYLANTKLLTIRNPHEENKYTNFVNGSTLTFKKEIFNKVSFKDITVGEDIEFCKECVKNNILIYSCSRYNHAYIRYPSKNKHTWIIEDDDLINLCCKPHVYKKFIKDINELKFYVDI</sequence>
<dbReference type="InterPro" id="IPR001173">
    <property type="entry name" value="Glyco_trans_2-like"/>
</dbReference>
<dbReference type="AlphaFoldDB" id="A0A926IHH4"/>
<dbReference type="RefSeq" id="WP_249323519.1">
    <property type="nucleotide sequence ID" value="NZ_JACRTK010000002.1"/>
</dbReference>
<protein>
    <submittedName>
        <fullName evidence="2">Glycosyltransferase</fullName>
    </submittedName>
</protein>
<feature type="domain" description="Glycosyltransferase 2-like" evidence="1">
    <location>
        <begin position="29"/>
        <end position="138"/>
    </location>
</feature>
<dbReference type="PANTHER" id="PTHR22916:SF3">
    <property type="entry name" value="UDP-GLCNAC:BETAGAL BETA-1,3-N-ACETYLGLUCOSAMINYLTRANSFERASE-LIKE PROTEIN 1"/>
    <property type="match status" value="1"/>
</dbReference>